<organism evidence="3">
    <name type="scientific">marine sediment metagenome</name>
    <dbReference type="NCBI Taxonomy" id="412755"/>
    <lineage>
        <taxon>unclassified sequences</taxon>
        <taxon>metagenomes</taxon>
        <taxon>ecological metagenomes</taxon>
    </lineage>
</organism>
<gene>
    <name evidence="3" type="ORF">S03H2_48983</name>
</gene>
<feature type="transmembrane region" description="Helical" evidence="1">
    <location>
        <begin position="62"/>
        <end position="86"/>
    </location>
</feature>
<evidence type="ECO:0000256" key="1">
    <source>
        <dbReference type="SAM" id="Phobius"/>
    </source>
</evidence>
<dbReference type="InterPro" id="IPR043717">
    <property type="entry name" value="DUF5658"/>
</dbReference>
<dbReference type="Pfam" id="PF18902">
    <property type="entry name" value="DUF5658"/>
    <property type="match status" value="1"/>
</dbReference>
<keyword evidence="1" id="KW-0812">Transmembrane</keyword>
<sequence length="87" mass="10304">RMIDLITTIIGLILELEEINIFWRFLYNFPLIFIVVQILLLTIIGCCLLLRENIKDIKLCTVAYVFFIISNLIIIFNNITWLFIIIL</sequence>
<keyword evidence="1" id="KW-0472">Membrane</keyword>
<keyword evidence="1" id="KW-1133">Transmembrane helix</keyword>
<evidence type="ECO:0000259" key="2">
    <source>
        <dbReference type="Pfam" id="PF18902"/>
    </source>
</evidence>
<proteinExistence type="predicted"/>
<dbReference type="EMBL" id="BARU01030924">
    <property type="protein sequence ID" value="GAH68810.1"/>
    <property type="molecule type" value="Genomic_DNA"/>
</dbReference>
<protein>
    <recommendedName>
        <fullName evidence="2">DUF5658 domain-containing protein</fullName>
    </recommendedName>
</protein>
<reference evidence="3" key="1">
    <citation type="journal article" date="2014" name="Front. Microbiol.">
        <title>High frequency of phylogenetically diverse reductive dehalogenase-homologous genes in deep subseafloor sedimentary metagenomes.</title>
        <authorList>
            <person name="Kawai M."/>
            <person name="Futagami T."/>
            <person name="Toyoda A."/>
            <person name="Takaki Y."/>
            <person name="Nishi S."/>
            <person name="Hori S."/>
            <person name="Arai W."/>
            <person name="Tsubouchi T."/>
            <person name="Morono Y."/>
            <person name="Uchiyama I."/>
            <person name="Ito T."/>
            <person name="Fujiyama A."/>
            <person name="Inagaki F."/>
            <person name="Takami H."/>
        </authorList>
    </citation>
    <scope>NUCLEOTIDE SEQUENCE</scope>
    <source>
        <strain evidence="3">Expedition CK06-06</strain>
    </source>
</reference>
<feature type="non-terminal residue" evidence="3">
    <location>
        <position position="1"/>
    </location>
</feature>
<feature type="domain" description="DUF5658" evidence="2">
    <location>
        <begin position="2"/>
        <end position="83"/>
    </location>
</feature>
<accession>X1IHS8</accession>
<comment type="caution">
    <text evidence="3">The sequence shown here is derived from an EMBL/GenBank/DDBJ whole genome shotgun (WGS) entry which is preliminary data.</text>
</comment>
<feature type="transmembrane region" description="Helical" evidence="1">
    <location>
        <begin position="25"/>
        <end position="50"/>
    </location>
</feature>
<name>X1IHS8_9ZZZZ</name>
<evidence type="ECO:0000313" key="3">
    <source>
        <dbReference type="EMBL" id="GAH68810.1"/>
    </source>
</evidence>
<dbReference type="AlphaFoldDB" id="X1IHS8"/>